<dbReference type="EMBL" id="CAUYUJ010019996">
    <property type="protein sequence ID" value="CAK0895144.1"/>
    <property type="molecule type" value="Genomic_DNA"/>
</dbReference>
<evidence type="ECO:0000313" key="2">
    <source>
        <dbReference type="Proteomes" id="UP001189429"/>
    </source>
</evidence>
<organism evidence="1 2">
    <name type="scientific">Prorocentrum cordatum</name>
    <dbReference type="NCBI Taxonomy" id="2364126"/>
    <lineage>
        <taxon>Eukaryota</taxon>
        <taxon>Sar</taxon>
        <taxon>Alveolata</taxon>
        <taxon>Dinophyceae</taxon>
        <taxon>Prorocentrales</taxon>
        <taxon>Prorocentraceae</taxon>
        <taxon>Prorocentrum</taxon>
    </lineage>
</organism>
<dbReference type="Proteomes" id="UP001189429">
    <property type="component" value="Unassembled WGS sequence"/>
</dbReference>
<name>A0ABN9XB75_9DINO</name>
<gene>
    <name evidence="1" type="ORF">PCOR1329_LOCUS73982</name>
</gene>
<accession>A0ABN9XB75</accession>
<sequence length="205" mass="22382">MNQQWGALFGKVGEKPAAAAASEESTQRKRVALASSTEAKADVALKLGVINAQRNRLLEAAVTYQFALKVEDPVYVGIKNAHDQEYLPRVKGQKGHKLGAPDSFQFAGAALVLANKGSPEQQGVLRKCMDSFVPGSLQAQLLVRLFRTEKMFDSKLRRLIVTLADKELECVVVSVLYEHVGAEVFTGPRPAGYLEVEGQKMLTPQ</sequence>
<evidence type="ECO:0000313" key="1">
    <source>
        <dbReference type="EMBL" id="CAK0895144.1"/>
    </source>
</evidence>
<comment type="caution">
    <text evidence="1">The sequence shown here is derived from an EMBL/GenBank/DDBJ whole genome shotgun (WGS) entry which is preliminary data.</text>
</comment>
<keyword evidence="2" id="KW-1185">Reference proteome</keyword>
<reference evidence="1" key="1">
    <citation type="submission" date="2023-10" db="EMBL/GenBank/DDBJ databases">
        <authorList>
            <person name="Chen Y."/>
            <person name="Shah S."/>
            <person name="Dougan E. K."/>
            <person name="Thang M."/>
            <person name="Chan C."/>
        </authorList>
    </citation>
    <scope>NUCLEOTIDE SEQUENCE [LARGE SCALE GENOMIC DNA]</scope>
</reference>
<proteinExistence type="predicted"/>
<protein>
    <submittedName>
        <fullName evidence="1">Uncharacterized protein</fullName>
    </submittedName>
</protein>